<reference evidence="6" key="2">
    <citation type="submission" date="2015-06" db="UniProtKB">
        <authorList>
            <consortium name="EnsemblMetazoa"/>
        </authorList>
    </citation>
    <scope>IDENTIFICATION</scope>
</reference>
<dbReference type="STRING" id="36166.T1GWG4"/>
<organism evidence="6 7">
    <name type="scientific">Megaselia scalaris</name>
    <name type="common">Humpbacked fly</name>
    <name type="synonym">Phora scalaris</name>
    <dbReference type="NCBI Taxonomy" id="36166"/>
    <lineage>
        <taxon>Eukaryota</taxon>
        <taxon>Metazoa</taxon>
        <taxon>Ecdysozoa</taxon>
        <taxon>Arthropoda</taxon>
        <taxon>Hexapoda</taxon>
        <taxon>Insecta</taxon>
        <taxon>Pterygota</taxon>
        <taxon>Neoptera</taxon>
        <taxon>Endopterygota</taxon>
        <taxon>Diptera</taxon>
        <taxon>Brachycera</taxon>
        <taxon>Muscomorpha</taxon>
        <taxon>Platypezoidea</taxon>
        <taxon>Phoridae</taxon>
        <taxon>Megaseliini</taxon>
        <taxon>Megaselia</taxon>
    </lineage>
</organism>
<dbReference type="GO" id="GO:0008270">
    <property type="term" value="F:zinc ion binding"/>
    <property type="evidence" value="ECO:0007669"/>
    <property type="project" value="UniProtKB-KW"/>
</dbReference>
<dbReference type="Gene3D" id="4.10.1060.10">
    <property type="entry name" value="Zinc finger, RanBP2-type"/>
    <property type="match status" value="1"/>
</dbReference>
<evidence type="ECO:0000256" key="1">
    <source>
        <dbReference type="ARBA" id="ARBA00022723"/>
    </source>
</evidence>
<protein>
    <recommendedName>
        <fullName evidence="5">RanBP2-type domain-containing protein</fullName>
    </recommendedName>
</protein>
<evidence type="ECO:0000256" key="3">
    <source>
        <dbReference type="ARBA" id="ARBA00022833"/>
    </source>
</evidence>
<dbReference type="InterPro" id="IPR036443">
    <property type="entry name" value="Znf_RanBP2_sf"/>
</dbReference>
<dbReference type="SUPFAM" id="SSF90209">
    <property type="entry name" value="Ran binding protein zinc finger-like"/>
    <property type="match status" value="2"/>
</dbReference>
<dbReference type="EnsemblMetazoa" id="MESCA008141-RA">
    <property type="protein sequence ID" value="MESCA008141-PA"/>
    <property type="gene ID" value="MESCA008141"/>
</dbReference>
<dbReference type="Proteomes" id="UP000015102">
    <property type="component" value="Unassembled WGS sequence"/>
</dbReference>
<proteinExistence type="predicted"/>
<dbReference type="Gene3D" id="2.30.30.380">
    <property type="entry name" value="Zn-finger domain of Sec23/24"/>
    <property type="match status" value="1"/>
</dbReference>
<dbReference type="InterPro" id="IPR001876">
    <property type="entry name" value="Znf_RanBP2"/>
</dbReference>
<keyword evidence="7" id="KW-1185">Reference proteome</keyword>
<feature type="domain" description="RanBP2-type" evidence="5">
    <location>
        <begin position="87"/>
        <end position="117"/>
    </location>
</feature>
<evidence type="ECO:0000259" key="5">
    <source>
        <dbReference type="PROSITE" id="PS50199"/>
    </source>
</evidence>
<dbReference type="Pfam" id="PF00641">
    <property type="entry name" value="Zn_ribbon_RanBP"/>
    <property type="match status" value="2"/>
</dbReference>
<reference evidence="7" key="1">
    <citation type="submission" date="2013-02" db="EMBL/GenBank/DDBJ databases">
        <authorList>
            <person name="Hughes D."/>
        </authorList>
    </citation>
    <scope>NUCLEOTIDE SEQUENCE</scope>
    <source>
        <strain>Durham</strain>
        <strain evidence="7">NC isolate 2 -- Noor lab</strain>
    </source>
</reference>
<keyword evidence="1" id="KW-0479">Metal-binding</keyword>
<name>T1GWG4_MEGSC</name>
<dbReference type="AlphaFoldDB" id="T1GWG4"/>
<keyword evidence="3" id="KW-0862">Zinc</keyword>
<evidence type="ECO:0000256" key="4">
    <source>
        <dbReference type="PROSITE-ProRule" id="PRU00322"/>
    </source>
</evidence>
<evidence type="ECO:0000313" key="7">
    <source>
        <dbReference type="Proteomes" id="UP000015102"/>
    </source>
</evidence>
<keyword evidence="2 4" id="KW-0863">Zinc-finger</keyword>
<accession>T1GWG4</accession>
<dbReference type="PROSITE" id="PS01358">
    <property type="entry name" value="ZF_RANBP2_1"/>
    <property type="match status" value="2"/>
</dbReference>
<evidence type="ECO:0000256" key="2">
    <source>
        <dbReference type="ARBA" id="ARBA00022771"/>
    </source>
</evidence>
<dbReference type="SMART" id="SM00547">
    <property type="entry name" value="ZnF_RBZ"/>
    <property type="match status" value="2"/>
</dbReference>
<evidence type="ECO:0000313" key="6">
    <source>
        <dbReference type="EnsemblMetazoa" id="MESCA008141-PA"/>
    </source>
</evidence>
<feature type="domain" description="RanBP2-type" evidence="5">
    <location>
        <begin position="3"/>
        <end position="32"/>
    </location>
</feature>
<sequence length="159" mass="18147">MNTSGKWSCEYCTYENFQSSQKCVMCKGLRPTVNEDIFRVNSPVNITEQNFYNSDKYALFSDPNESSDGPNSSIVQEKSCHFENQNSVNIKWSCSVCTYFNWPKSKYCIQCLTVRKVKKSQQSDDSKNSISFGKSENEVQSSTEDTISNLGQIIFLKIC</sequence>
<dbReference type="EMBL" id="CAQQ02051979">
    <property type="status" value="NOT_ANNOTATED_CDS"/>
    <property type="molecule type" value="Genomic_DNA"/>
</dbReference>
<dbReference type="HOGENOM" id="CLU_1662794_0_0_1"/>
<dbReference type="PROSITE" id="PS50199">
    <property type="entry name" value="ZF_RANBP2_2"/>
    <property type="match status" value="2"/>
</dbReference>